<protein>
    <submittedName>
        <fullName evidence="1">Uncharacterized protein</fullName>
    </submittedName>
</protein>
<reference evidence="2" key="1">
    <citation type="journal article" date="2019" name="Int. J. Syst. Evol. Microbiol.">
        <title>The Global Catalogue of Microorganisms (GCM) 10K type strain sequencing project: providing services to taxonomists for standard genome sequencing and annotation.</title>
        <authorList>
            <consortium name="The Broad Institute Genomics Platform"/>
            <consortium name="The Broad Institute Genome Sequencing Center for Infectious Disease"/>
            <person name="Wu L."/>
            <person name="Ma J."/>
        </authorList>
    </citation>
    <scope>NUCLEOTIDE SEQUENCE [LARGE SCALE GENOMIC DNA]</scope>
    <source>
        <strain evidence="2">CCM 8479</strain>
    </source>
</reference>
<gene>
    <name evidence="1" type="ORF">ACFPN6_26730</name>
</gene>
<evidence type="ECO:0000313" key="2">
    <source>
        <dbReference type="Proteomes" id="UP001596156"/>
    </source>
</evidence>
<proteinExistence type="predicted"/>
<keyword evidence="2" id="KW-1185">Reference proteome</keyword>
<name>A0ABW0DF97_STRFI</name>
<accession>A0ABW0DF97</accession>
<comment type="caution">
    <text evidence="1">The sequence shown here is derived from an EMBL/GenBank/DDBJ whole genome shotgun (WGS) entry which is preliminary data.</text>
</comment>
<dbReference type="Proteomes" id="UP001596156">
    <property type="component" value="Unassembled WGS sequence"/>
</dbReference>
<dbReference type="EMBL" id="JBHSKL010000037">
    <property type="protein sequence ID" value="MFC5228102.1"/>
    <property type="molecule type" value="Genomic_DNA"/>
</dbReference>
<evidence type="ECO:0000313" key="1">
    <source>
        <dbReference type="EMBL" id="MFC5228102.1"/>
    </source>
</evidence>
<sequence>MLAISCSPPQFRVLGSVCAYLTLDVTAVTGQDVATVRAAYAAMDVTIRHAIRPVPAK</sequence>
<organism evidence="1 2">
    <name type="scientific">Streptomyces fimbriatus</name>
    <dbReference type="NCBI Taxonomy" id="68197"/>
    <lineage>
        <taxon>Bacteria</taxon>
        <taxon>Bacillati</taxon>
        <taxon>Actinomycetota</taxon>
        <taxon>Actinomycetes</taxon>
        <taxon>Kitasatosporales</taxon>
        <taxon>Streptomycetaceae</taxon>
        <taxon>Streptomyces</taxon>
    </lineage>
</organism>
<dbReference type="RefSeq" id="WP_344642519.1">
    <property type="nucleotide sequence ID" value="NZ_BAAASS010000002.1"/>
</dbReference>